<keyword evidence="2" id="KW-1185">Reference proteome</keyword>
<gene>
    <name evidence="1" type="ORF">PHABIO_294</name>
</gene>
<dbReference type="Proteomes" id="UP000225448">
    <property type="component" value="Segment"/>
</dbReference>
<proteinExistence type="predicted"/>
<evidence type="ECO:0000313" key="1">
    <source>
        <dbReference type="EMBL" id="ARV76925.1"/>
    </source>
</evidence>
<sequence>MAEIISSLVPGQYPTGQTLTVKFPPGSRKAIVTRTDKAPVLSEVLAYDKGTIPPGSAIVDRPFISVTQDGRGNVVYDGGFPKFYNYELSVATGSWPATLPSTFAGLTPASKYMYNAFNFCANKRKVANGNKKVLLLGDTYPTEDYNVDGSHYNPKPGQLTFNETYGFRDAFSAIALAGGWDLTVKDMTGVVGKLNISYEELDTYALVVYISTHVEPVPSTRISDELVNNLATLRLTGNGLIIITDDSRNGNYTSVADAAARGSGFLVGANKVAAPYGCYFSGNVNRQPVLVGDIRRDLGLPGPPANHPLLDNLADSEYIMAGGSESITYPELFTNELVPVDQDLVVPMTTAGTYYVNALVQLESGDIITKPMRFIIIDPSSYVLQNSIRQDIGTIDITYKSVFDYTFKNTVTPDETLRGEILRNNVIQGYFVASKNNVTYYPFSGSSIPVAVDDEVGFNITQPFEFYMKTKVVLQGRDVLFQKSGSVGTFLGELKDNAMYKDVTSKVAFDDIVRTGNFGYMSPSAQALNTNFNWFEQMRRARAPLIENLPLAQCNLHVSPDPETWATTKPASPTGAAAIIASTNEVYYFCELCLDWRLHTQKANVLFGLGRNVVDPVSKQKWVINSANTTKVA</sequence>
<name>A0A1Y0SWQ5_9CAUD</name>
<accession>A0A1Y0SWQ5</accession>
<reference evidence="1 2" key="1">
    <citation type="submission" date="2017-05" db="EMBL/GenBank/DDBJ databases">
        <authorList>
            <person name="Song R."/>
            <person name="Chenine A.L."/>
            <person name="Ruprecht R.M."/>
        </authorList>
    </citation>
    <scope>NUCLEOTIDE SEQUENCE [LARGE SCALE GENOMIC DNA]</scope>
</reference>
<evidence type="ECO:0000313" key="2">
    <source>
        <dbReference type="Proteomes" id="UP000225448"/>
    </source>
</evidence>
<dbReference type="EMBL" id="MF042360">
    <property type="protein sequence ID" value="ARV76925.1"/>
    <property type="molecule type" value="Genomic_DNA"/>
</dbReference>
<protein>
    <submittedName>
        <fullName evidence="1">Putative structural protein</fullName>
    </submittedName>
</protein>
<organism evidence="1 2">
    <name type="scientific">Pseudomonas phage Phabio</name>
    <dbReference type="NCBI Taxonomy" id="2006668"/>
    <lineage>
        <taxon>Viruses</taxon>
        <taxon>Duplodnaviria</taxon>
        <taxon>Heunggongvirae</taxon>
        <taxon>Uroviricota</taxon>
        <taxon>Caudoviricetes</taxon>
        <taxon>Chimalliviridae</taxon>
        <taxon>Phabiovirus</taxon>
        <taxon>Phabiovirus phabio</taxon>
    </lineage>
</organism>